<evidence type="ECO:0000313" key="3">
    <source>
        <dbReference type="Proteomes" id="UP000288805"/>
    </source>
</evidence>
<dbReference type="PANTHER" id="PTHR33067">
    <property type="entry name" value="RNA-DIRECTED DNA POLYMERASE-RELATED"/>
    <property type="match status" value="1"/>
</dbReference>
<accession>A0A438C5Y6</accession>
<dbReference type="Gene3D" id="2.40.70.10">
    <property type="entry name" value="Acid Proteases"/>
    <property type="match status" value="1"/>
</dbReference>
<reference evidence="2 3" key="1">
    <citation type="journal article" date="2018" name="PLoS Genet.">
        <title>Population sequencing reveals clonal diversity and ancestral inbreeding in the grapevine cultivar Chardonnay.</title>
        <authorList>
            <person name="Roach M.J."/>
            <person name="Johnson D.L."/>
            <person name="Bohlmann J."/>
            <person name="van Vuuren H.J."/>
            <person name="Jones S.J."/>
            <person name="Pretorius I.S."/>
            <person name="Schmidt S.A."/>
            <person name="Borneman A.R."/>
        </authorList>
    </citation>
    <scope>NUCLEOTIDE SEQUENCE [LARGE SCALE GENOMIC DNA]</scope>
    <source>
        <strain evidence="3">cv. Chardonnay</strain>
        <tissue evidence="2">Leaf</tissue>
    </source>
</reference>
<sequence>MCGGDFMSKNPEEAMDFLSYVSEVSRGWDEPNNKEMGKRPVQQMSRGGMYNLSEDMEMKPSQPNSEDFSSDDERLGSLSLRAKVINFVDYSLNQGAPVGHESTETPIGHESAWKPRPNPYQSPAQSTPTESRLTNWNTVNEKGKLPSQPHQNPKGYMKWNPKMRILQRSTCLLHSSSLAWEETDQDASEILDVLRQVKQAFLAEQVSAIIQCKSPIKYKDPWCPTISVNIGGTQVEKALLDLGASVNLLPYSYTRSWVGELKPTSITLSLADRSVKIPRRVIEDVLVQVDKFYYPVDFVVLDTDPIVKGINYVSIILGKPFLATSNQSSIVGMGSCNSLLGI</sequence>
<proteinExistence type="predicted"/>
<protein>
    <submittedName>
        <fullName evidence="2">Uncharacterized protein</fullName>
    </submittedName>
</protein>
<dbReference type="PANTHER" id="PTHR33067:SF32">
    <property type="entry name" value="ASPARTIC PEPTIDASE DDI1-TYPE DOMAIN-CONTAINING PROTEIN"/>
    <property type="match status" value="1"/>
</dbReference>
<comment type="caution">
    <text evidence="2">The sequence shown here is derived from an EMBL/GenBank/DDBJ whole genome shotgun (WGS) entry which is preliminary data.</text>
</comment>
<evidence type="ECO:0000313" key="2">
    <source>
        <dbReference type="EMBL" id="RVW18657.1"/>
    </source>
</evidence>
<feature type="compositionally biased region" description="Polar residues" evidence="1">
    <location>
        <begin position="119"/>
        <end position="134"/>
    </location>
</feature>
<dbReference type="Proteomes" id="UP000288805">
    <property type="component" value="Unassembled WGS sequence"/>
</dbReference>
<dbReference type="InterPro" id="IPR021109">
    <property type="entry name" value="Peptidase_aspartic_dom_sf"/>
</dbReference>
<dbReference type="AlphaFoldDB" id="A0A438C5Y6"/>
<name>A0A438C5Y6_VITVI</name>
<evidence type="ECO:0000256" key="1">
    <source>
        <dbReference type="SAM" id="MobiDB-lite"/>
    </source>
</evidence>
<dbReference type="CDD" id="cd00303">
    <property type="entry name" value="retropepsin_like"/>
    <property type="match status" value="1"/>
</dbReference>
<feature type="region of interest" description="Disordered" evidence="1">
    <location>
        <begin position="54"/>
        <end position="73"/>
    </location>
</feature>
<organism evidence="2 3">
    <name type="scientific">Vitis vinifera</name>
    <name type="common">Grape</name>
    <dbReference type="NCBI Taxonomy" id="29760"/>
    <lineage>
        <taxon>Eukaryota</taxon>
        <taxon>Viridiplantae</taxon>
        <taxon>Streptophyta</taxon>
        <taxon>Embryophyta</taxon>
        <taxon>Tracheophyta</taxon>
        <taxon>Spermatophyta</taxon>
        <taxon>Magnoliopsida</taxon>
        <taxon>eudicotyledons</taxon>
        <taxon>Gunneridae</taxon>
        <taxon>Pentapetalae</taxon>
        <taxon>rosids</taxon>
        <taxon>Vitales</taxon>
        <taxon>Vitaceae</taxon>
        <taxon>Viteae</taxon>
        <taxon>Vitis</taxon>
    </lineage>
</organism>
<gene>
    <name evidence="2" type="ORF">CK203_102653</name>
</gene>
<feature type="region of interest" description="Disordered" evidence="1">
    <location>
        <begin position="96"/>
        <end position="134"/>
    </location>
</feature>
<dbReference type="EMBL" id="QGNW01002516">
    <property type="protein sequence ID" value="RVW18657.1"/>
    <property type="molecule type" value="Genomic_DNA"/>
</dbReference>